<evidence type="ECO:0000313" key="1">
    <source>
        <dbReference type="EMBL" id="MDH1437600.1"/>
    </source>
</evidence>
<name>A0AA42QN16_ACIJO</name>
<dbReference type="AlphaFoldDB" id="A0AA42QN16"/>
<comment type="caution">
    <text evidence="1">The sequence shown here is derived from an EMBL/GenBank/DDBJ whole genome shotgun (WGS) entry which is preliminary data.</text>
</comment>
<evidence type="ECO:0000313" key="2">
    <source>
        <dbReference type="Proteomes" id="UP001161567"/>
    </source>
</evidence>
<reference evidence="1" key="1">
    <citation type="submission" date="2022-09" db="EMBL/GenBank/DDBJ databases">
        <title>Intensive care unit water sources are persistently colonized with multi-drug resistant bacteria and are the site of extensive horizontal gene transfer of antibiotic resistance genes.</title>
        <authorList>
            <person name="Diorio-Toth L."/>
        </authorList>
    </citation>
    <scope>NUCLEOTIDE SEQUENCE</scope>
    <source>
        <strain evidence="1">GD03725</strain>
    </source>
</reference>
<dbReference type="RefSeq" id="WP_279746480.1">
    <property type="nucleotide sequence ID" value="NZ_JAOCIL010000001.1"/>
</dbReference>
<accession>A0AA42QN16</accession>
<organism evidence="1 2">
    <name type="scientific">Acinetobacter johnsonii</name>
    <dbReference type="NCBI Taxonomy" id="40214"/>
    <lineage>
        <taxon>Bacteria</taxon>
        <taxon>Pseudomonadati</taxon>
        <taxon>Pseudomonadota</taxon>
        <taxon>Gammaproteobacteria</taxon>
        <taxon>Moraxellales</taxon>
        <taxon>Moraxellaceae</taxon>
        <taxon>Acinetobacter</taxon>
    </lineage>
</organism>
<dbReference type="Proteomes" id="UP001161567">
    <property type="component" value="Unassembled WGS sequence"/>
</dbReference>
<gene>
    <name evidence="1" type="ORF">N5I27_04070</name>
</gene>
<sequence length="348" mass="41269">MFETYKFIGQKTNWIHNNIYQCLRHICIHLDTVGTIPNNNRLLPTSFYKKFHHQTQKKFLKLYRDFAKVAKQHTVTERNKFLFVFRLQNKIEKMLRDPSFWITRNVRNIQKLIDAAKLITHYGFDILKNGKSAPRYEHYDYIYQYINFCPFCGLSLLNHRSVHNEDYDHYLDKDHYPLAAANLMNLVPMCQPCNQRHKGTQNIIKKNIGFRKAFFPYGTKRTDLTLLDSKLFNSHGVPDWIIGFYPKIPEANTWNEVFSIHERYKQSVLPKRYDQFLAELLDLFKLGNITNQSTDQDIKDYLISNAYPYFVRNRQMASPSLIDCKIAELFVENIDSNPAIIAMLRYGL</sequence>
<proteinExistence type="predicted"/>
<protein>
    <submittedName>
        <fullName evidence="1">Uncharacterized protein</fullName>
    </submittedName>
</protein>
<dbReference type="EMBL" id="JAOCIL010000001">
    <property type="protein sequence ID" value="MDH1437600.1"/>
    <property type="molecule type" value="Genomic_DNA"/>
</dbReference>